<dbReference type="Proteomes" id="UP001597497">
    <property type="component" value="Unassembled WGS sequence"/>
</dbReference>
<name>A0ABW5R728_9BACL</name>
<dbReference type="RefSeq" id="WP_379927761.1">
    <property type="nucleotide sequence ID" value="NZ_JBHUMM010000002.1"/>
</dbReference>
<protein>
    <recommendedName>
        <fullName evidence="3">DUF4380 domain-containing protein</fullName>
    </recommendedName>
</protein>
<comment type="caution">
    <text evidence="1">The sequence shown here is derived from an EMBL/GenBank/DDBJ whole genome shotgun (WGS) entry which is preliminary data.</text>
</comment>
<organism evidence="1 2">
    <name type="scientific">Marinicrinis sediminis</name>
    <dbReference type="NCBI Taxonomy" id="1652465"/>
    <lineage>
        <taxon>Bacteria</taxon>
        <taxon>Bacillati</taxon>
        <taxon>Bacillota</taxon>
        <taxon>Bacilli</taxon>
        <taxon>Bacillales</taxon>
        <taxon>Paenibacillaceae</taxon>
    </lineage>
</organism>
<evidence type="ECO:0000313" key="1">
    <source>
        <dbReference type="EMBL" id="MFD2670380.1"/>
    </source>
</evidence>
<accession>A0ABW5R728</accession>
<sequence length="313" mass="36647">MNEVKHEVKHEVFQHEVWQSCLRIYNEELELWVSLSFGPRILHVSLLNRANMLFQDPDHRYLKSGDAFAIYGGRDFKMYGGHRLWTSPEIYPRTYYPDDQPVRWEQRDHRYCFIPPVEEGNQVQKKIQISLQGSEVLVHHSVENQGVWEVELAAWSLTMLAPGGVAVIPQPKRYDDYLPTRRLVVWPYTNLGDARVTWGEAYLAVRQDLQGDPFKIGLNHTEGWAAYVWKDQVFIKEIPFEEGETYPDDNVNFELYTNRDFLELESLSPLRKLAPQQRISHTEKWRLGSSDELSSLALTDPIELAEQLKTKFQ</sequence>
<keyword evidence="2" id="KW-1185">Reference proteome</keyword>
<reference evidence="2" key="1">
    <citation type="journal article" date="2019" name="Int. J. Syst. Evol. Microbiol.">
        <title>The Global Catalogue of Microorganisms (GCM) 10K type strain sequencing project: providing services to taxonomists for standard genome sequencing and annotation.</title>
        <authorList>
            <consortium name="The Broad Institute Genomics Platform"/>
            <consortium name="The Broad Institute Genome Sequencing Center for Infectious Disease"/>
            <person name="Wu L."/>
            <person name="Ma J."/>
        </authorList>
    </citation>
    <scope>NUCLEOTIDE SEQUENCE [LARGE SCALE GENOMIC DNA]</scope>
    <source>
        <strain evidence="2">KCTC 33676</strain>
    </source>
</reference>
<evidence type="ECO:0008006" key="3">
    <source>
        <dbReference type="Google" id="ProtNLM"/>
    </source>
</evidence>
<evidence type="ECO:0000313" key="2">
    <source>
        <dbReference type="Proteomes" id="UP001597497"/>
    </source>
</evidence>
<dbReference type="EMBL" id="JBHUMM010000002">
    <property type="protein sequence ID" value="MFD2670380.1"/>
    <property type="molecule type" value="Genomic_DNA"/>
</dbReference>
<proteinExistence type="predicted"/>
<gene>
    <name evidence="1" type="ORF">ACFSUC_02015</name>
</gene>